<evidence type="ECO:0000256" key="10">
    <source>
        <dbReference type="SAM" id="SignalP"/>
    </source>
</evidence>
<dbReference type="GO" id="GO:0000422">
    <property type="term" value="P:autophagy of mitochondrion"/>
    <property type="evidence" value="ECO:0000318"/>
    <property type="project" value="GO_Central"/>
</dbReference>
<dbReference type="PANTHER" id="PTHR12866">
    <property type="entry name" value="UBIQUITIN-LIKE-CONJUGATING ENZYME ATG3"/>
    <property type="match status" value="1"/>
</dbReference>
<dbReference type="Gene3D" id="3.30.1460.50">
    <property type="match status" value="1"/>
</dbReference>
<dbReference type="InterPro" id="IPR007135">
    <property type="entry name" value="Atg3/Atg10"/>
</dbReference>
<dbReference type="GO" id="GO:0000407">
    <property type="term" value="C:phagophore assembly site"/>
    <property type="evidence" value="ECO:0000318"/>
    <property type="project" value="GO_Central"/>
</dbReference>
<sequence length="341" mass="37799">MLLHIKKATFVAFLSLSLSLKNSLSNQFTSLKPIHISQTLSLYLSVSQTKSLSPLHLSASLSNQISLSLSLSFNQKPQCDGDGDARAHRGSGLPEKQRKHLPADKQYLQTRNVPCFPQEDREVEEMIVEGSDDEAWVATSIQGMTDTVDELPEEKTQTTQAPVDPDDLDDDDDIPTLEDEDYSGAAVVDDDDSGAAEETVRQLRTYDITIHYDGHYSTPRVWLRGYAASGEPLQGDEWESDFSVDHANKTVTLEQHPHLPDHWVSIHPCKHAEAMKNMMDTVSDGAALDVKYYMVIFLKFLQVIIPSISYDFTSSFQVVRQMNPEEMQAAAATGAPAAAAN</sequence>
<dbReference type="InParanoid" id="A9V7Z6"/>
<proteinExistence type="inferred from homology"/>
<feature type="region of interest" description="Disordered" evidence="9">
    <location>
        <begin position="78"/>
        <end position="101"/>
    </location>
</feature>
<dbReference type="EMBL" id="CH991566">
    <property type="protein sequence ID" value="EDQ86462.1"/>
    <property type="molecule type" value="Genomic_DNA"/>
</dbReference>
<keyword evidence="10" id="KW-0732">Signal</keyword>
<comment type="subcellular location">
    <subcellularLocation>
        <location evidence="1">Cytoplasm</location>
    </subcellularLocation>
</comment>
<evidence type="ECO:0000256" key="8">
    <source>
        <dbReference type="ARBA" id="ARBA00023006"/>
    </source>
</evidence>
<dbReference type="GO" id="GO:0000045">
    <property type="term" value="P:autophagosome assembly"/>
    <property type="evidence" value="ECO:0000318"/>
    <property type="project" value="GO_Central"/>
</dbReference>
<dbReference type="eggNOG" id="KOG2981">
    <property type="taxonomic scope" value="Eukaryota"/>
</dbReference>
<protein>
    <recommendedName>
        <fullName evidence="3">Autophagy-related protein 3</fullName>
    </recommendedName>
</protein>
<dbReference type="AlphaFoldDB" id="A9V7Z6"/>
<dbReference type="RefSeq" id="XP_001748852.1">
    <property type="nucleotide sequence ID" value="XM_001748800.1"/>
</dbReference>
<comment type="similarity">
    <text evidence="2">Belongs to the ATG3 family.</text>
</comment>
<evidence type="ECO:0000256" key="7">
    <source>
        <dbReference type="ARBA" id="ARBA00022927"/>
    </source>
</evidence>
<keyword evidence="4" id="KW-0813">Transport</keyword>
<evidence type="ECO:0000256" key="4">
    <source>
        <dbReference type="ARBA" id="ARBA00022448"/>
    </source>
</evidence>
<evidence type="ECO:0000313" key="11">
    <source>
        <dbReference type="EMBL" id="EDQ86462.1"/>
    </source>
</evidence>
<evidence type="ECO:0000256" key="9">
    <source>
        <dbReference type="SAM" id="MobiDB-lite"/>
    </source>
</evidence>
<reference evidence="11 12" key="1">
    <citation type="journal article" date="2008" name="Nature">
        <title>The genome of the choanoflagellate Monosiga brevicollis and the origin of metazoans.</title>
        <authorList>
            <consortium name="JGI Sequencing"/>
            <person name="King N."/>
            <person name="Westbrook M.J."/>
            <person name="Young S.L."/>
            <person name="Kuo A."/>
            <person name="Abedin M."/>
            <person name="Chapman J."/>
            <person name="Fairclough S."/>
            <person name="Hellsten U."/>
            <person name="Isogai Y."/>
            <person name="Letunic I."/>
            <person name="Marr M."/>
            <person name="Pincus D."/>
            <person name="Putnam N."/>
            <person name="Rokas A."/>
            <person name="Wright K.J."/>
            <person name="Zuzow R."/>
            <person name="Dirks W."/>
            <person name="Good M."/>
            <person name="Goodstein D."/>
            <person name="Lemons D."/>
            <person name="Li W."/>
            <person name="Lyons J.B."/>
            <person name="Morris A."/>
            <person name="Nichols S."/>
            <person name="Richter D.J."/>
            <person name="Salamov A."/>
            <person name="Bork P."/>
            <person name="Lim W.A."/>
            <person name="Manning G."/>
            <person name="Miller W.T."/>
            <person name="McGinnis W."/>
            <person name="Shapiro H."/>
            <person name="Tjian R."/>
            <person name="Grigoriev I.V."/>
            <person name="Rokhsar D."/>
        </authorList>
    </citation>
    <scope>NUCLEOTIDE SEQUENCE [LARGE SCALE GENOMIC DNA]</scope>
    <source>
        <strain evidence="12">MX1 / ATCC 50154</strain>
    </source>
</reference>
<dbReference type="GO" id="GO:0061723">
    <property type="term" value="P:glycophagy"/>
    <property type="evidence" value="ECO:0000318"/>
    <property type="project" value="GO_Central"/>
</dbReference>
<keyword evidence="12" id="KW-1185">Reference proteome</keyword>
<dbReference type="FunCoup" id="A9V7Z6">
    <property type="interactions" value="1643"/>
</dbReference>
<organism evidence="11 12">
    <name type="scientific">Monosiga brevicollis</name>
    <name type="common">Choanoflagellate</name>
    <dbReference type="NCBI Taxonomy" id="81824"/>
    <lineage>
        <taxon>Eukaryota</taxon>
        <taxon>Choanoflagellata</taxon>
        <taxon>Craspedida</taxon>
        <taxon>Salpingoecidae</taxon>
        <taxon>Monosiga</taxon>
    </lineage>
</organism>
<evidence type="ECO:0000256" key="3">
    <source>
        <dbReference type="ARBA" id="ARBA00018067"/>
    </source>
</evidence>
<dbReference type="STRING" id="81824.A9V7Z6"/>
<keyword evidence="7" id="KW-0653">Protein transport</keyword>
<keyword evidence="8" id="KW-0072">Autophagy</keyword>
<evidence type="ECO:0000256" key="6">
    <source>
        <dbReference type="ARBA" id="ARBA00022786"/>
    </source>
</evidence>
<dbReference type="PANTHER" id="PTHR12866:SF2">
    <property type="entry name" value="UBIQUITIN-LIKE-CONJUGATING ENZYME ATG3"/>
    <property type="match status" value="1"/>
</dbReference>
<accession>A9V7Z6</accession>
<keyword evidence="6" id="KW-0833">Ubl conjugation pathway</keyword>
<evidence type="ECO:0000256" key="1">
    <source>
        <dbReference type="ARBA" id="ARBA00004496"/>
    </source>
</evidence>
<keyword evidence="5" id="KW-0963">Cytoplasm</keyword>
<evidence type="ECO:0000313" key="12">
    <source>
        <dbReference type="Proteomes" id="UP000001357"/>
    </source>
</evidence>
<dbReference type="KEGG" id="mbr:MONBRDRAFT_28372"/>
<evidence type="ECO:0000256" key="5">
    <source>
        <dbReference type="ARBA" id="ARBA00022490"/>
    </source>
</evidence>
<dbReference type="Proteomes" id="UP000001357">
    <property type="component" value="Unassembled WGS sequence"/>
</dbReference>
<dbReference type="Pfam" id="PF03987">
    <property type="entry name" value="Autophagy_act_C"/>
    <property type="match status" value="1"/>
</dbReference>
<evidence type="ECO:0000256" key="2">
    <source>
        <dbReference type="ARBA" id="ARBA00007683"/>
    </source>
</evidence>
<dbReference type="GO" id="GO:0044804">
    <property type="term" value="P:nucleophagy"/>
    <property type="evidence" value="ECO:0000318"/>
    <property type="project" value="GO_Central"/>
</dbReference>
<feature type="chain" id="PRO_5002742925" description="Autophagy-related protein 3" evidence="10">
    <location>
        <begin position="26"/>
        <end position="341"/>
    </location>
</feature>
<dbReference type="GO" id="GO:0015031">
    <property type="term" value="P:protein transport"/>
    <property type="evidence" value="ECO:0007669"/>
    <property type="project" value="UniProtKB-KW"/>
</dbReference>
<dbReference type="GO" id="GO:0141046">
    <property type="term" value="F:Atg8-family conjugating enzyme activity"/>
    <property type="evidence" value="ECO:0000318"/>
    <property type="project" value="GO_Central"/>
</dbReference>
<dbReference type="FunFam" id="3.30.1460.50:FF:000007">
    <property type="entry name" value="Autophagy-related protein 3"/>
    <property type="match status" value="1"/>
</dbReference>
<feature type="signal peptide" evidence="10">
    <location>
        <begin position="1"/>
        <end position="25"/>
    </location>
</feature>
<feature type="region of interest" description="Disordered" evidence="9">
    <location>
        <begin position="147"/>
        <end position="169"/>
    </location>
</feature>
<name>A9V7Z6_MONBE</name>
<dbReference type="GeneID" id="5894112"/>
<dbReference type="GO" id="GO:0005829">
    <property type="term" value="C:cytosol"/>
    <property type="evidence" value="ECO:0000318"/>
    <property type="project" value="GO_Central"/>
</dbReference>
<gene>
    <name evidence="11" type="ORF">MONBRDRAFT_28372</name>
</gene>